<reference evidence="10" key="1">
    <citation type="journal article" date="2020" name="Nat. Commun.">
        <title>Large-scale genome sequencing of mycorrhizal fungi provides insights into the early evolution of symbiotic traits.</title>
        <authorList>
            <person name="Miyauchi S."/>
            <person name="Kiss E."/>
            <person name="Kuo A."/>
            <person name="Drula E."/>
            <person name="Kohler A."/>
            <person name="Sanchez-Garcia M."/>
            <person name="Morin E."/>
            <person name="Andreopoulos B."/>
            <person name="Barry K.W."/>
            <person name="Bonito G."/>
            <person name="Buee M."/>
            <person name="Carver A."/>
            <person name="Chen C."/>
            <person name="Cichocki N."/>
            <person name="Clum A."/>
            <person name="Culley D."/>
            <person name="Crous P.W."/>
            <person name="Fauchery L."/>
            <person name="Girlanda M."/>
            <person name="Hayes R.D."/>
            <person name="Keri Z."/>
            <person name="LaButti K."/>
            <person name="Lipzen A."/>
            <person name="Lombard V."/>
            <person name="Magnuson J."/>
            <person name="Maillard F."/>
            <person name="Murat C."/>
            <person name="Nolan M."/>
            <person name="Ohm R.A."/>
            <person name="Pangilinan J."/>
            <person name="Pereira M.F."/>
            <person name="Perotto S."/>
            <person name="Peter M."/>
            <person name="Pfister S."/>
            <person name="Riley R."/>
            <person name="Sitrit Y."/>
            <person name="Stielow J.B."/>
            <person name="Szollosi G."/>
            <person name="Zifcakova L."/>
            <person name="Stursova M."/>
            <person name="Spatafora J.W."/>
            <person name="Tedersoo L."/>
            <person name="Vaario L.M."/>
            <person name="Yamada A."/>
            <person name="Yan M."/>
            <person name="Wang P."/>
            <person name="Xu J."/>
            <person name="Bruns T."/>
            <person name="Baldrian P."/>
            <person name="Vilgalys R."/>
            <person name="Dunand C."/>
            <person name="Henrissat B."/>
            <person name="Grigoriev I.V."/>
            <person name="Hibbett D."/>
            <person name="Nagy L.G."/>
            <person name="Martin F.M."/>
        </authorList>
    </citation>
    <scope>NUCLEOTIDE SEQUENCE</scope>
    <source>
        <strain evidence="10">UH-Tt-Lm1</strain>
    </source>
</reference>
<dbReference type="Proteomes" id="UP000736335">
    <property type="component" value="Unassembled WGS sequence"/>
</dbReference>
<comment type="function">
    <text evidence="1">Catalyzes the intermembrane transfer of phosphatidylglycerol and phosphatidylinositol.</text>
</comment>
<gene>
    <name evidence="10" type="ORF">BJ322DRAFT_288142</name>
</gene>
<evidence type="ECO:0000256" key="1">
    <source>
        <dbReference type="ARBA" id="ARBA00002053"/>
    </source>
</evidence>
<feature type="signal peptide" evidence="8">
    <location>
        <begin position="1"/>
        <end position="20"/>
    </location>
</feature>
<comment type="similarity">
    <text evidence="2">Belongs to the NPC2 family.</text>
</comment>
<name>A0A9P6H7P7_9AGAM</name>
<sequence length="150" mass="15995">MARLSLLAVLALAFSGVTSAAPSLGGLGVRDDQEFQSCGGPGTINSVDFSPDPPVASEDLTVVVNAYTPVPIEDDSYVQVTVVRGDAKFSTEAVRICDTASCPVQPGSYYSFSYSVRMPEVVYHHEITILNNGYSPTTDEALFCFNFVLA</sequence>
<evidence type="ECO:0000256" key="3">
    <source>
        <dbReference type="ARBA" id="ARBA00011245"/>
    </source>
</evidence>
<evidence type="ECO:0000256" key="6">
    <source>
        <dbReference type="ARBA" id="ARBA00022729"/>
    </source>
</evidence>
<evidence type="ECO:0000259" key="9">
    <source>
        <dbReference type="SMART" id="SM00737"/>
    </source>
</evidence>
<dbReference type="InterPro" id="IPR014756">
    <property type="entry name" value="Ig_E-set"/>
</dbReference>
<dbReference type="EMBL" id="WIUZ02000015">
    <property type="protein sequence ID" value="KAF9780896.1"/>
    <property type="molecule type" value="Genomic_DNA"/>
</dbReference>
<evidence type="ECO:0000313" key="11">
    <source>
        <dbReference type="Proteomes" id="UP000736335"/>
    </source>
</evidence>
<comment type="caution">
    <text evidence="10">The sequence shown here is derived from an EMBL/GenBank/DDBJ whole genome shotgun (WGS) entry which is preliminary data.</text>
</comment>
<evidence type="ECO:0000256" key="2">
    <source>
        <dbReference type="ARBA" id="ARBA00006370"/>
    </source>
</evidence>
<dbReference type="Pfam" id="PF02221">
    <property type="entry name" value="E1_DerP2_DerF2"/>
    <property type="match status" value="1"/>
</dbReference>
<organism evidence="10 11">
    <name type="scientific">Thelephora terrestris</name>
    <dbReference type="NCBI Taxonomy" id="56493"/>
    <lineage>
        <taxon>Eukaryota</taxon>
        <taxon>Fungi</taxon>
        <taxon>Dikarya</taxon>
        <taxon>Basidiomycota</taxon>
        <taxon>Agaricomycotina</taxon>
        <taxon>Agaricomycetes</taxon>
        <taxon>Thelephorales</taxon>
        <taxon>Thelephoraceae</taxon>
        <taxon>Thelephora</taxon>
    </lineage>
</organism>
<dbReference type="SUPFAM" id="SSF81296">
    <property type="entry name" value="E set domains"/>
    <property type="match status" value="1"/>
</dbReference>
<dbReference type="AlphaFoldDB" id="A0A9P6H7P7"/>
<protein>
    <recommendedName>
        <fullName evidence="4">Phosphatidylglycerol/phosphatidylinositol transfer protein</fullName>
    </recommendedName>
</protein>
<proteinExistence type="inferred from homology"/>
<evidence type="ECO:0000313" key="10">
    <source>
        <dbReference type="EMBL" id="KAF9780896.1"/>
    </source>
</evidence>
<feature type="chain" id="PRO_5040436170" description="Phosphatidylglycerol/phosphatidylinositol transfer protein" evidence="8">
    <location>
        <begin position="21"/>
        <end position="150"/>
    </location>
</feature>
<comment type="subunit">
    <text evidence="3">Monomer.</text>
</comment>
<dbReference type="PANTHER" id="PTHR11306">
    <property type="entry name" value="NIEMANN PICK TYPE C2 PROTEIN NPC2-RELATED"/>
    <property type="match status" value="1"/>
</dbReference>
<keyword evidence="6 8" id="KW-0732">Signal</keyword>
<feature type="domain" description="MD-2-related lipid-recognition" evidence="9">
    <location>
        <begin position="35"/>
        <end position="149"/>
    </location>
</feature>
<evidence type="ECO:0000256" key="7">
    <source>
        <dbReference type="ARBA" id="ARBA00023055"/>
    </source>
</evidence>
<evidence type="ECO:0000256" key="4">
    <source>
        <dbReference type="ARBA" id="ARBA00016056"/>
    </source>
</evidence>
<keyword evidence="5" id="KW-0813">Transport</keyword>
<dbReference type="OrthoDB" id="6409159at2759"/>
<evidence type="ECO:0000256" key="5">
    <source>
        <dbReference type="ARBA" id="ARBA00022448"/>
    </source>
</evidence>
<keyword evidence="7" id="KW-0445">Lipid transport</keyword>
<dbReference type="InterPro" id="IPR039670">
    <property type="entry name" value="NPC2-like"/>
</dbReference>
<dbReference type="Gene3D" id="2.60.40.770">
    <property type="match status" value="1"/>
</dbReference>
<dbReference type="InterPro" id="IPR003172">
    <property type="entry name" value="ML_dom"/>
</dbReference>
<dbReference type="SMART" id="SM00737">
    <property type="entry name" value="ML"/>
    <property type="match status" value="1"/>
</dbReference>
<reference evidence="10" key="2">
    <citation type="submission" date="2020-11" db="EMBL/GenBank/DDBJ databases">
        <authorList>
            <consortium name="DOE Joint Genome Institute"/>
            <person name="Kuo A."/>
            <person name="Miyauchi S."/>
            <person name="Kiss E."/>
            <person name="Drula E."/>
            <person name="Kohler A."/>
            <person name="Sanchez-Garcia M."/>
            <person name="Andreopoulos B."/>
            <person name="Barry K.W."/>
            <person name="Bonito G."/>
            <person name="Buee M."/>
            <person name="Carver A."/>
            <person name="Chen C."/>
            <person name="Cichocki N."/>
            <person name="Clum A."/>
            <person name="Culley D."/>
            <person name="Crous P.W."/>
            <person name="Fauchery L."/>
            <person name="Girlanda M."/>
            <person name="Hayes R."/>
            <person name="Keri Z."/>
            <person name="Labutti K."/>
            <person name="Lipzen A."/>
            <person name="Lombard V."/>
            <person name="Magnuson J."/>
            <person name="Maillard F."/>
            <person name="Morin E."/>
            <person name="Murat C."/>
            <person name="Nolan M."/>
            <person name="Ohm R."/>
            <person name="Pangilinan J."/>
            <person name="Pereira M."/>
            <person name="Perotto S."/>
            <person name="Peter M."/>
            <person name="Riley R."/>
            <person name="Sitrit Y."/>
            <person name="Stielow B."/>
            <person name="Szollosi G."/>
            <person name="Zifcakova L."/>
            <person name="Stursova M."/>
            <person name="Spatafora J.W."/>
            <person name="Tedersoo L."/>
            <person name="Vaario L.-M."/>
            <person name="Yamada A."/>
            <person name="Yan M."/>
            <person name="Wang P."/>
            <person name="Xu J."/>
            <person name="Bruns T."/>
            <person name="Baldrian P."/>
            <person name="Vilgalys R."/>
            <person name="Henrissat B."/>
            <person name="Grigoriev I.V."/>
            <person name="Hibbett D."/>
            <person name="Nagy L.G."/>
            <person name="Martin F.M."/>
        </authorList>
    </citation>
    <scope>NUCLEOTIDE SEQUENCE</scope>
    <source>
        <strain evidence="10">UH-Tt-Lm1</strain>
    </source>
</reference>
<dbReference type="GO" id="GO:0032934">
    <property type="term" value="F:sterol binding"/>
    <property type="evidence" value="ECO:0007669"/>
    <property type="project" value="InterPro"/>
</dbReference>
<keyword evidence="11" id="KW-1185">Reference proteome</keyword>
<evidence type="ECO:0000256" key="8">
    <source>
        <dbReference type="SAM" id="SignalP"/>
    </source>
</evidence>
<dbReference type="GO" id="GO:0015918">
    <property type="term" value="P:sterol transport"/>
    <property type="evidence" value="ECO:0007669"/>
    <property type="project" value="InterPro"/>
</dbReference>
<dbReference type="PANTHER" id="PTHR11306:SF0">
    <property type="entry name" value="PHOSPHATIDYLGLYCEROL_PHOSPHATIDYLINOSITOL TRANSFER PROTEIN"/>
    <property type="match status" value="1"/>
</dbReference>
<accession>A0A9P6H7P7</accession>